<evidence type="ECO:0000256" key="1">
    <source>
        <dbReference type="ARBA" id="ARBA00009764"/>
    </source>
</evidence>
<comment type="caution">
    <text evidence="8">The sequence shown here is derived from an EMBL/GenBank/DDBJ whole genome shotgun (WGS) entry which is preliminary data.</text>
</comment>
<keyword evidence="9" id="KW-1185">Reference proteome</keyword>
<evidence type="ECO:0000256" key="4">
    <source>
        <dbReference type="ARBA" id="ARBA00023143"/>
    </source>
</evidence>
<keyword evidence="5" id="KW-0964">Secreted</keyword>
<dbReference type="Pfam" id="PF02465">
    <property type="entry name" value="FliD_N"/>
    <property type="match status" value="1"/>
</dbReference>
<evidence type="ECO:0000259" key="7">
    <source>
        <dbReference type="Pfam" id="PF07195"/>
    </source>
</evidence>
<protein>
    <recommendedName>
        <fullName evidence="5">Flagellar hook-associated protein 2</fullName>
        <shortName evidence="5">HAP2</shortName>
    </recommendedName>
    <alternativeName>
        <fullName evidence="5">Flagellar cap protein</fullName>
    </alternativeName>
</protein>
<comment type="similarity">
    <text evidence="1 5">Belongs to the FliD family.</text>
</comment>
<keyword evidence="8" id="KW-0282">Flagellum</keyword>
<comment type="subunit">
    <text evidence="2 5">Homopentamer.</text>
</comment>
<dbReference type="RefSeq" id="WP_095622904.1">
    <property type="nucleotide sequence ID" value="NZ_NSKB01000009.1"/>
</dbReference>
<evidence type="ECO:0000256" key="3">
    <source>
        <dbReference type="ARBA" id="ARBA00023054"/>
    </source>
</evidence>
<reference evidence="8 9" key="1">
    <citation type="submission" date="2017-08" db="EMBL/GenBank/DDBJ databases">
        <title>Halomonas alkalisoli sp. nov., isolated from saline alkaline soil.</title>
        <authorList>
            <person name="Wang D."/>
            <person name="Zhang G."/>
        </authorList>
    </citation>
    <scope>NUCLEOTIDE SEQUENCE [LARGE SCALE GENOMIC DNA]</scope>
    <source>
        <strain evidence="8 9">WRN001</strain>
    </source>
</reference>
<dbReference type="Proteomes" id="UP000217771">
    <property type="component" value="Unassembled WGS sequence"/>
</dbReference>
<dbReference type="OrthoDB" id="5980200at2"/>
<proteinExistence type="inferred from homology"/>
<dbReference type="Pfam" id="PF07195">
    <property type="entry name" value="FliD_C"/>
    <property type="match status" value="1"/>
</dbReference>
<dbReference type="PANTHER" id="PTHR30288:SF0">
    <property type="entry name" value="FLAGELLAR HOOK-ASSOCIATED PROTEIN 2"/>
    <property type="match status" value="1"/>
</dbReference>
<dbReference type="InterPro" id="IPR040026">
    <property type="entry name" value="FliD"/>
</dbReference>
<gene>
    <name evidence="8" type="ORF">CK498_21475</name>
</gene>
<evidence type="ECO:0000313" key="8">
    <source>
        <dbReference type="EMBL" id="PAU74695.1"/>
    </source>
</evidence>
<keyword evidence="4 5" id="KW-0975">Bacterial flagellum</keyword>
<dbReference type="GO" id="GO:0009424">
    <property type="term" value="C:bacterial-type flagellum hook"/>
    <property type="evidence" value="ECO:0007669"/>
    <property type="project" value="UniProtKB-UniRule"/>
</dbReference>
<dbReference type="GO" id="GO:0009421">
    <property type="term" value="C:bacterial-type flagellum filament cap"/>
    <property type="evidence" value="ECO:0007669"/>
    <property type="project" value="InterPro"/>
</dbReference>
<comment type="subcellular location">
    <subcellularLocation>
        <location evidence="5">Secreted</location>
    </subcellularLocation>
    <subcellularLocation>
        <location evidence="5">Bacterial flagellum</location>
    </subcellularLocation>
</comment>
<keyword evidence="8" id="KW-0966">Cell projection</keyword>
<name>A0A2A2EQN5_9GAMM</name>
<dbReference type="InterPro" id="IPR010809">
    <property type="entry name" value="FliD_C"/>
</dbReference>
<sequence>MTTITSLGIGSGLDLNGLLDQLNEAERGKLEPIKLQQTQQKAKISAYGQLQSALTKFQEAAAKVNDPKLFESLSTNVSGGEGVKASASAEANPGRYEVEVVNAARAGSLATSSVAANDQALTGADATLTLTFGKIDPDTGEPTALTLDLEEGATLIDIRNAINASDDAGVTASIVNDGSGYRLALSSKETGQDASIEGLEFTGLVDGVTLDADPVTQREGADAEINVNGIRITSPSNSIEGAIQGVTLNLEPGTEGATSTVAVEQNTRAVREAITGFVDAFNDLKSTIGSLTAYNAETNTAGELNGDSMVRTIESRMRSMLSGGIAGGEFATLNQVGISLQRDGTLELDSDRLDELVSSNMAGLSDFFAGDEKDAGMAGQLNQALDQMLGSNGLVKNTISGAEDRVESLKERYARMEKSIESTISRYRTQFGQLDAMIAQMNQTSSYLTQQFDALDAQLGRGRR</sequence>
<dbReference type="AlphaFoldDB" id="A0A2A2EQN5"/>
<dbReference type="InterPro" id="IPR003481">
    <property type="entry name" value="FliD_N"/>
</dbReference>
<feature type="coiled-coil region" evidence="5">
    <location>
        <begin position="399"/>
        <end position="426"/>
    </location>
</feature>
<keyword evidence="3 5" id="KW-0175">Coiled coil</keyword>
<keyword evidence="8" id="KW-0969">Cilium</keyword>
<evidence type="ECO:0000256" key="5">
    <source>
        <dbReference type="RuleBase" id="RU362066"/>
    </source>
</evidence>
<evidence type="ECO:0000256" key="2">
    <source>
        <dbReference type="ARBA" id="ARBA00011255"/>
    </source>
</evidence>
<evidence type="ECO:0000313" key="9">
    <source>
        <dbReference type="Proteomes" id="UP000217771"/>
    </source>
</evidence>
<dbReference type="EMBL" id="NSKB01000009">
    <property type="protein sequence ID" value="PAU74695.1"/>
    <property type="molecule type" value="Genomic_DNA"/>
</dbReference>
<dbReference type="InterPro" id="IPR010810">
    <property type="entry name" value="Flagellin_hook_IN_motif"/>
</dbReference>
<evidence type="ECO:0000259" key="6">
    <source>
        <dbReference type="Pfam" id="PF02465"/>
    </source>
</evidence>
<organism evidence="8 9">
    <name type="scientific">Halomonas salipaludis</name>
    <dbReference type="NCBI Taxonomy" id="2032625"/>
    <lineage>
        <taxon>Bacteria</taxon>
        <taxon>Pseudomonadati</taxon>
        <taxon>Pseudomonadota</taxon>
        <taxon>Gammaproteobacteria</taxon>
        <taxon>Oceanospirillales</taxon>
        <taxon>Halomonadaceae</taxon>
        <taxon>Halomonas</taxon>
    </lineage>
</organism>
<accession>A0A2A2EQN5</accession>
<feature type="domain" description="Flagellar hook-associated protein 2 N-terminal" evidence="6">
    <location>
        <begin position="11"/>
        <end position="106"/>
    </location>
</feature>
<dbReference type="PANTHER" id="PTHR30288">
    <property type="entry name" value="FLAGELLAR CAP/ASSEMBLY PROTEIN FLID"/>
    <property type="match status" value="1"/>
</dbReference>
<feature type="domain" description="Flagellar hook-associated protein 2 C-terminal" evidence="7">
    <location>
        <begin position="220"/>
        <end position="443"/>
    </location>
</feature>
<dbReference type="Pfam" id="PF07196">
    <property type="entry name" value="Flagellin_IN"/>
    <property type="match status" value="1"/>
</dbReference>
<dbReference type="GO" id="GO:0007155">
    <property type="term" value="P:cell adhesion"/>
    <property type="evidence" value="ECO:0007669"/>
    <property type="project" value="InterPro"/>
</dbReference>
<dbReference type="GO" id="GO:0005576">
    <property type="term" value="C:extracellular region"/>
    <property type="evidence" value="ECO:0007669"/>
    <property type="project" value="UniProtKB-SubCell"/>
</dbReference>
<dbReference type="GO" id="GO:0071973">
    <property type="term" value="P:bacterial-type flagellum-dependent cell motility"/>
    <property type="evidence" value="ECO:0007669"/>
    <property type="project" value="TreeGrafter"/>
</dbReference>
<comment type="function">
    <text evidence="5">Required for morphogenesis and for the elongation of the flagellar filament by facilitating polymerization of the flagellin monomers at the tip of growing filament. Forms a capping structure, which prevents flagellin subunits (transported through the central channel of the flagellum) from leaking out without polymerization at the distal end.</text>
</comment>